<feature type="transmembrane region" description="Helical" evidence="6">
    <location>
        <begin position="183"/>
        <end position="205"/>
    </location>
</feature>
<comment type="similarity">
    <text evidence="5">Belongs to the SAT4 family.</text>
</comment>
<feature type="transmembrane region" description="Helical" evidence="6">
    <location>
        <begin position="136"/>
        <end position="163"/>
    </location>
</feature>
<keyword evidence="4 6" id="KW-0472">Membrane</keyword>
<keyword evidence="9" id="KW-1185">Reference proteome</keyword>
<dbReference type="InterPro" id="IPR049326">
    <property type="entry name" value="Rhodopsin_dom_fungi"/>
</dbReference>
<proteinExistence type="inferred from homology"/>
<dbReference type="PANTHER" id="PTHR33048">
    <property type="entry name" value="PTH11-LIKE INTEGRAL MEMBRANE PROTEIN (AFU_ORTHOLOGUE AFUA_5G11245)"/>
    <property type="match status" value="1"/>
</dbReference>
<dbReference type="GO" id="GO:0016020">
    <property type="term" value="C:membrane"/>
    <property type="evidence" value="ECO:0007669"/>
    <property type="project" value="UniProtKB-SubCell"/>
</dbReference>
<feature type="domain" description="Rhodopsin" evidence="7">
    <location>
        <begin position="43"/>
        <end position="279"/>
    </location>
</feature>
<dbReference type="InterPro" id="IPR052337">
    <property type="entry name" value="SAT4-like"/>
</dbReference>
<evidence type="ECO:0000256" key="1">
    <source>
        <dbReference type="ARBA" id="ARBA00004141"/>
    </source>
</evidence>
<evidence type="ECO:0000259" key="7">
    <source>
        <dbReference type="Pfam" id="PF20684"/>
    </source>
</evidence>
<organism evidence="8 9">
    <name type="scientific">Elsinoe australis</name>
    <dbReference type="NCBI Taxonomy" id="40998"/>
    <lineage>
        <taxon>Eukaryota</taxon>
        <taxon>Fungi</taxon>
        <taxon>Dikarya</taxon>
        <taxon>Ascomycota</taxon>
        <taxon>Pezizomycotina</taxon>
        <taxon>Dothideomycetes</taxon>
        <taxon>Dothideomycetidae</taxon>
        <taxon>Myriangiales</taxon>
        <taxon>Elsinoaceae</taxon>
        <taxon>Elsinoe</taxon>
    </lineage>
</organism>
<dbReference type="Proteomes" id="UP000243723">
    <property type="component" value="Unassembled WGS sequence"/>
</dbReference>
<sequence length="380" mass="41158">MGDTSNTSLAAAKAAIEQVLRETTEIKIIAATLLSFVILSVSVRMYVRIKMLRQFGPEDWSMVVAFLLSAGQCSVAITVVEFGQQAVRGQPRPVALNDTIAKWSTGLFSLALVALKISLGFFFLHIFSHKPLHRTFIIALVLLSTITGIAYFALTCFTCTVLLKPPGRDLYCAIQPVGDGVFYAFSVVAIASDFLFCLMAIFALWKAKLPTTTKALACCLLVLGAVGGVASTIRFALLVRPVTVRNYRQSVYDVGKWTIVEHAVGIIAANLAMTRPLVHACFKRVKRGASLVTGERSRGTDAGKVSKMGTAGGGVLGGRQGLGTGDQRTEENNGEAYLLHEIKKEVAVVVDEEKGSQKGSQTSRELEFEREYVYGRPRGL</sequence>
<dbReference type="EMBL" id="NHZQ01000447">
    <property type="protein sequence ID" value="PSK34125.1"/>
    <property type="molecule type" value="Genomic_DNA"/>
</dbReference>
<reference evidence="8 9" key="1">
    <citation type="submission" date="2017-05" db="EMBL/GenBank/DDBJ databases">
        <title>Draft genome sequence of Elsinoe australis.</title>
        <authorList>
            <person name="Cheng Q."/>
        </authorList>
    </citation>
    <scope>NUCLEOTIDE SEQUENCE [LARGE SCALE GENOMIC DNA]</scope>
    <source>
        <strain evidence="8 9">NL1</strain>
    </source>
</reference>
<evidence type="ECO:0000256" key="6">
    <source>
        <dbReference type="SAM" id="Phobius"/>
    </source>
</evidence>
<feature type="transmembrane region" description="Helical" evidence="6">
    <location>
        <begin position="217"/>
        <end position="239"/>
    </location>
</feature>
<evidence type="ECO:0000256" key="5">
    <source>
        <dbReference type="ARBA" id="ARBA00038359"/>
    </source>
</evidence>
<comment type="caution">
    <text evidence="8">The sequence shown here is derived from an EMBL/GenBank/DDBJ whole genome shotgun (WGS) entry which is preliminary data.</text>
</comment>
<gene>
    <name evidence="8" type="ORF">B9Z65_8451</name>
</gene>
<feature type="transmembrane region" description="Helical" evidence="6">
    <location>
        <begin position="59"/>
        <end position="80"/>
    </location>
</feature>
<evidence type="ECO:0000256" key="4">
    <source>
        <dbReference type="ARBA" id="ARBA00023136"/>
    </source>
</evidence>
<comment type="subcellular location">
    <subcellularLocation>
        <location evidence="1">Membrane</location>
        <topology evidence="1">Multi-pass membrane protein</topology>
    </subcellularLocation>
</comment>
<dbReference type="PANTHER" id="PTHR33048:SF47">
    <property type="entry name" value="INTEGRAL MEMBRANE PROTEIN-RELATED"/>
    <property type="match status" value="1"/>
</dbReference>
<dbReference type="AlphaFoldDB" id="A0A2P7YDU8"/>
<accession>A0A2P7YDU8</accession>
<protein>
    <recommendedName>
        <fullName evidence="7">Rhodopsin domain-containing protein</fullName>
    </recommendedName>
</protein>
<dbReference type="OrthoDB" id="3897607at2759"/>
<evidence type="ECO:0000256" key="2">
    <source>
        <dbReference type="ARBA" id="ARBA00022692"/>
    </source>
</evidence>
<keyword evidence="2 6" id="KW-0812">Transmembrane</keyword>
<evidence type="ECO:0000256" key="3">
    <source>
        <dbReference type="ARBA" id="ARBA00022989"/>
    </source>
</evidence>
<feature type="transmembrane region" description="Helical" evidence="6">
    <location>
        <begin position="28"/>
        <end position="47"/>
    </location>
</feature>
<dbReference type="Pfam" id="PF20684">
    <property type="entry name" value="Fung_rhodopsin"/>
    <property type="match status" value="1"/>
</dbReference>
<evidence type="ECO:0000313" key="8">
    <source>
        <dbReference type="EMBL" id="PSK34125.1"/>
    </source>
</evidence>
<feature type="transmembrane region" description="Helical" evidence="6">
    <location>
        <begin position="100"/>
        <end position="124"/>
    </location>
</feature>
<evidence type="ECO:0000313" key="9">
    <source>
        <dbReference type="Proteomes" id="UP000243723"/>
    </source>
</evidence>
<keyword evidence="3 6" id="KW-1133">Transmembrane helix</keyword>
<name>A0A2P7YDU8_9PEZI</name>